<evidence type="ECO:0000256" key="5">
    <source>
        <dbReference type="ARBA" id="ARBA00022519"/>
    </source>
</evidence>
<keyword evidence="9" id="KW-0472">Membrane</keyword>
<dbReference type="InterPro" id="IPR036034">
    <property type="entry name" value="PDZ_sf"/>
</dbReference>
<comment type="subcellular location">
    <subcellularLocation>
        <location evidence="1">Cell inner membrane</location>
    </subcellularLocation>
</comment>
<dbReference type="Pfam" id="PF11356">
    <property type="entry name" value="T2SSC"/>
    <property type="match status" value="1"/>
</dbReference>
<feature type="compositionally biased region" description="Low complexity" evidence="10">
    <location>
        <begin position="53"/>
        <end position="63"/>
    </location>
</feature>
<comment type="similarity">
    <text evidence="2">Belongs to the GSP C family.</text>
</comment>
<comment type="caution">
    <text evidence="13">The sequence shown here is derived from an EMBL/GenBank/DDBJ whole genome shotgun (WGS) entry which is preliminary data.</text>
</comment>
<dbReference type="AlphaFoldDB" id="A0A426QI40"/>
<dbReference type="InterPro" id="IPR001639">
    <property type="entry name" value="T2SS_protein-GspC"/>
</dbReference>
<dbReference type="GO" id="GO:0015627">
    <property type="term" value="C:type II protein secretion system complex"/>
    <property type="evidence" value="ECO:0007669"/>
    <property type="project" value="InterPro"/>
</dbReference>
<protein>
    <submittedName>
        <fullName evidence="13">Type II secretion system protein GspC</fullName>
    </submittedName>
</protein>
<keyword evidence="3" id="KW-0813">Transport</keyword>
<dbReference type="Pfam" id="PF17820">
    <property type="entry name" value="PDZ_6"/>
    <property type="match status" value="1"/>
</dbReference>
<keyword evidence="7" id="KW-0653">Protein transport</keyword>
<dbReference type="InterPro" id="IPR041489">
    <property type="entry name" value="PDZ_6"/>
</dbReference>
<evidence type="ECO:0000256" key="4">
    <source>
        <dbReference type="ARBA" id="ARBA00022475"/>
    </source>
</evidence>
<dbReference type="SUPFAM" id="SSF50156">
    <property type="entry name" value="PDZ domain-like"/>
    <property type="match status" value="1"/>
</dbReference>
<dbReference type="InterPro" id="IPR024961">
    <property type="entry name" value="T2SS_GspC_N"/>
</dbReference>
<evidence type="ECO:0000256" key="3">
    <source>
        <dbReference type="ARBA" id="ARBA00022448"/>
    </source>
</evidence>
<keyword evidence="5" id="KW-0997">Cell inner membrane</keyword>
<dbReference type="GO" id="GO:0015628">
    <property type="term" value="P:protein secretion by the type II secretion system"/>
    <property type="evidence" value="ECO:0007669"/>
    <property type="project" value="InterPro"/>
</dbReference>
<keyword evidence="14" id="KW-1185">Reference proteome</keyword>
<evidence type="ECO:0000259" key="11">
    <source>
        <dbReference type="Pfam" id="PF11356"/>
    </source>
</evidence>
<feature type="domain" description="PDZ" evidence="12">
    <location>
        <begin position="240"/>
        <end position="283"/>
    </location>
</feature>
<evidence type="ECO:0000313" key="13">
    <source>
        <dbReference type="EMBL" id="RRQ21415.1"/>
    </source>
</evidence>
<evidence type="ECO:0000259" key="12">
    <source>
        <dbReference type="Pfam" id="PF17820"/>
    </source>
</evidence>
<proteinExistence type="inferred from homology"/>
<sequence length="295" mass="32217">MHMTWQDWLASRQARTGARLLTLALVLLVIYQLARLTWQLVPAPPVPEAGIQTPTESAARTPAAPAPERPQAGRIAEWHLFGRADPGTAPGGGGRAAPIDAPETRLNLTLRGLYATEDPGRARAIIAAPNGEERSFRVDDELPGGAELSAIYADRIILLRNGRHETLRLPREALGDNAAAGSSRKVDPNPRAGEILSEYRGMMQSNPQALTDLMRPVPANENNRFVGFRLYPGNRPELFQQLGLRPGDLVTQVNGVELDSANRAAEVVQSLRDSQQVSLQIRRGNQELDLEFSLP</sequence>
<evidence type="ECO:0000256" key="6">
    <source>
        <dbReference type="ARBA" id="ARBA00022692"/>
    </source>
</evidence>
<evidence type="ECO:0000313" key="14">
    <source>
        <dbReference type="Proteomes" id="UP000287798"/>
    </source>
</evidence>
<dbReference type="GO" id="GO:0005886">
    <property type="term" value="C:plasma membrane"/>
    <property type="evidence" value="ECO:0007669"/>
    <property type="project" value="UniProtKB-SubCell"/>
</dbReference>
<keyword evidence="6" id="KW-0812">Transmembrane</keyword>
<organism evidence="13 14">
    <name type="scientific">Thiohalobacter thiocyanaticus</name>
    <dbReference type="NCBI Taxonomy" id="585455"/>
    <lineage>
        <taxon>Bacteria</taxon>
        <taxon>Pseudomonadati</taxon>
        <taxon>Pseudomonadota</taxon>
        <taxon>Gammaproteobacteria</taxon>
        <taxon>Thiohalobacterales</taxon>
        <taxon>Thiohalobacteraceae</taxon>
        <taxon>Thiohalobacter</taxon>
    </lineage>
</organism>
<name>A0A426QI40_9GAMM</name>
<evidence type="ECO:0000256" key="10">
    <source>
        <dbReference type="SAM" id="MobiDB-lite"/>
    </source>
</evidence>
<reference evidence="13 14" key="1">
    <citation type="journal article" date="2010" name="Int. J. Syst. Evol. Microbiol.">
        <title>Thiohalobacter thiocyanaticus gen. nov., sp. nov., a moderately halophilic, sulfur-oxidizing gammaproteobacterium from hypersaline lakes, that utilizes thiocyanate.</title>
        <authorList>
            <person name="Sorokin D.Y."/>
            <person name="Kovaleva O.L."/>
            <person name="Tourova T.P."/>
            <person name="Muyzer G."/>
        </authorList>
    </citation>
    <scope>NUCLEOTIDE SEQUENCE [LARGE SCALE GENOMIC DNA]</scope>
    <source>
        <strain evidence="13 14">Hrh1</strain>
    </source>
</reference>
<feature type="region of interest" description="Disordered" evidence="10">
    <location>
        <begin position="49"/>
        <end position="70"/>
    </location>
</feature>
<dbReference type="EMBL" id="QZMU01000001">
    <property type="protein sequence ID" value="RRQ21415.1"/>
    <property type="molecule type" value="Genomic_DNA"/>
</dbReference>
<keyword evidence="8" id="KW-1133">Transmembrane helix</keyword>
<evidence type="ECO:0000256" key="1">
    <source>
        <dbReference type="ARBA" id="ARBA00004533"/>
    </source>
</evidence>
<feature type="domain" description="Type II secretion system protein GspC N-terminal" evidence="11">
    <location>
        <begin position="25"/>
        <end position="169"/>
    </location>
</feature>
<evidence type="ECO:0000256" key="8">
    <source>
        <dbReference type="ARBA" id="ARBA00022989"/>
    </source>
</evidence>
<dbReference type="Gene3D" id="2.30.42.10">
    <property type="match status" value="1"/>
</dbReference>
<dbReference type="NCBIfam" id="TIGR01713">
    <property type="entry name" value="typeII_sec_gspC"/>
    <property type="match status" value="1"/>
</dbReference>
<evidence type="ECO:0000256" key="9">
    <source>
        <dbReference type="ARBA" id="ARBA00023136"/>
    </source>
</evidence>
<accession>A0A426QI40</accession>
<dbReference type="Proteomes" id="UP000287798">
    <property type="component" value="Unassembled WGS sequence"/>
</dbReference>
<evidence type="ECO:0000256" key="2">
    <source>
        <dbReference type="ARBA" id="ARBA00007986"/>
    </source>
</evidence>
<keyword evidence="4" id="KW-1003">Cell membrane</keyword>
<dbReference type="Gene3D" id="2.30.30.830">
    <property type="match status" value="1"/>
</dbReference>
<gene>
    <name evidence="13" type="primary">gspC</name>
    <name evidence="13" type="ORF">D6C00_05300</name>
</gene>
<evidence type="ECO:0000256" key="7">
    <source>
        <dbReference type="ARBA" id="ARBA00022927"/>
    </source>
</evidence>